<feature type="region of interest" description="Disordered" evidence="1">
    <location>
        <begin position="389"/>
        <end position="422"/>
    </location>
</feature>
<dbReference type="HOGENOM" id="CLU_021108_5_2_1"/>
<protein>
    <submittedName>
        <fullName evidence="2">Uncharacterized protein</fullName>
    </submittedName>
</protein>
<evidence type="ECO:0000256" key="1">
    <source>
        <dbReference type="SAM" id="MobiDB-lite"/>
    </source>
</evidence>
<feature type="compositionally biased region" description="Polar residues" evidence="1">
    <location>
        <begin position="394"/>
        <end position="404"/>
    </location>
</feature>
<feature type="region of interest" description="Disordered" evidence="1">
    <location>
        <begin position="82"/>
        <end position="108"/>
    </location>
</feature>
<keyword evidence="3" id="KW-1185">Reference proteome</keyword>
<dbReference type="EMBL" id="KN818263">
    <property type="protein sequence ID" value="KIL63053.1"/>
    <property type="molecule type" value="Genomic_DNA"/>
</dbReference>
<organism evidence="2 3">
    <name type="scientific">Amanita muscaria (strain Koide BX008)</name>
    <dbReference type="NCBI Taxonomy" id="946122"/>
    <lineage>
        <taxon>Eukaryota</taxon>
        <taxon>Fungi</taxon>
        <taxon>Dikarya</taxon>
        <taxon>Basidiomycota</taxon>
        <taxon>Agaricomycotina</taxon>
        <taxon>Agaricomycetes</taxon>
        <taxon>Agaricomycetidae</taxon>
        <taxon>Agaricales</taxon>
        <taxon>Pluteineae</taxon>
        <taxon>Amanitaceae</taxon>
        <taxon>Amanita</taxon>
    </lineage>
</organism>
<dbReference type="InParanoid" id="A0A0C2X2X6"/>
<dbReference type="STRING" id="946122.A0A0C2X2X6"/>
<gene>
    <name evidence="2" type="ORF">M378DRAFT_732563</name>
</gene>
<dbReference type="AlphaFoldDB" id="A0A0C2X2X6"/>
<sequence>MDFKTTTPATPDPLVAMFQNATIDKAEKNEFSSSARDTIKFAVNNNYFNFTKEGENLVLESSDVIDCLRNVVQPFLENVRKNDHSRSTVGDTASADASGSVPQAIPTDHTVEGDPVEVIDLVPSEMSSLRVASVADRYSRSMLKSLAGYPLYEPQPFSELSTEYLRHGVNVGDVGFVRGDGVFDFLFNVCPTKNGLINPPNLSDGFSLETAEHSATRAARALPRKTCLFQSPTTRTKSGEYVCEGSEGAILELPEGAIQEEATNIRPFEKLAARHGVQWYEYTMARGRKISNGSLYLITSFTKCAQWGIAVFDRPCVPGQGLRFDKKRSLPFGKSTSKYHWKGSPAFPTKISDFNQGDSQNQCVFLRGYKIMIRPDIFDDLCNDQPHGSGPAMLSSSSRAGSISVTRTRATRVRGGGGSDPMSKRLTDGGLLSWTKMSSMTKSDEVVLHANFNSSPVHPSDLINAALLSQNPGAKVSLTHDNVWCDLLRDSFPKLNYATLINIARTYTIIVDEYDRVSLEK</sequence>
<evidence type="ECO:0000313" key="2">
    <source>
        <dbReference type="EMBL" id="KIL63053.1"/>
    </source>
</evidence>
<reference evidence="2 3" key="1">
    <citation type="submission" date="2014-04" db="EMBL/GenBank/DDBJ databases">
        <title>Evolutionary Origins and Diversification of the Mycorrhizal Mutualists.</title>
        <authorList>
            <consortium name="DOE Joint Genome Institute"/>
            <consortium name="Mycorrhizal Genomics Consortium"/>
            <person name="Kohler A."/>
            <person name="Kuo A."/>
            <person name="Nagy L.G."/>
            <person name="Floudas D."/>
            <person name="Copeland A."/>
            <person name="Barry K.W."/>
            <person name="Cichocki N."/>
            <person name="Veneault-Fourrey C."/>
            <person name="LaButti K."/>
            <person name="Lindquist E.A."/>
            <person name="Lipzen A."/>
            <person name="Lundell T."/>
            <person name="Morin E."/>
            <person name="Murat C."/>
            <person name="Riley R."/>
            <person name="Ohm R."/>
            <person name="Sun H."/>
            <person name="Tunlid A."/>
            <person name="Henrissat B."/>
            <person name="Grigoriev I.V."/>
            <person name="Hibbett D.S."/>
            <person name="Martin F."/>
        </authorList>
    </citation>
    <scope>NUCLEOTIDE SEQUENCE [LARGE SCALE GENOMIC DNA]</scope>
    <source>
        <strain evidence="2 3">Koide BX008</strain>
    </source>
</reference>
<proteinExistence type="predicted"/>
<evidence type="ECO:0000313" key="3">
    <source>
        <dbReference type="Proteomes" id="UP000054549"/>
    </source>
</evidence>
<dbReference type="Proteomes" id="UP000054549">
    <property type="component" value="Unassembled WGS sequence"/>
</dbReference>
<name>A0A0C2X2X6_AMAMK</name>
<feature type="compositionally biased region" description="Polar residues" evidence="1">
    <location>
        <begin position="87"/>
        <end position="101"/>
    </location>
</feature>
<accession>A0A0C2X2X6</accession>